<dbReference type="PROSITE" id="PS00194">
    <property type="entry name" value="THIOREDOXIN_1"/>
    <property type="match status" value="1"/>
</dbReference>
<dbReference type="SUPFAM" id="SSF52833">
    <property type="entry name" value="Thioredoxin-like"/>
    <property type="match status" value="1"/>
</dbReference>
<feature type="disulfide bond" description="Redox-active" evidence="9">
    <location>
        <begin position="31"/>
        <end position="34"/>
    </location>
</feature>
<dbReference type="Proteomes" id="UP001149140">
    <property type="component" value="Unassembled WGS sequence"/>
</dbReference>
<feature type="domain" description="Thioredoxin" evidence="10">
    <location>
        <begin position="1"/>
        <end position="107"/>
    </location>
</feature>
<dbReference type="PIRSF" id="PIRSF000077">
    <property type="entry name" value="Thioredoxin"/>
    <property type="match status" value="1"/>
</dbReference>
<evidence type="ECO:0000256" key="7">
    <source>
        <dbReference type="PIRNR" id="PIRNR000077"/>
    </source>
</evidence>
<protein>
    <recommendedName>
        <fullName evidence="6 7">Thioredoxin</fullName>
    </recommendedName>
</protein>
<evidence type="ECO:0000256" key="3">
    <source>
        <dbReference type="ARBA" id="ARBA00022982"/>
    </source>
</evidence>
<keyword evidence="12" id="KW-1185">Reference proteome</keyword>
<keyword evidence="3" id="KW-0249">Electron transport</keyword>
<dbReference type="GO" id="GO:0015035">
    <property type="term" value="F:protein-disulfide reductase activity"/>
    <property type="evidence" value="ECO:0007669"/>
    <property type="project" value="UniProtKB-UniRule"/>
</dbReference>
<name>A0A9X3S4M0_9ACTN</name>
<dbReference type="GO" id="GO:0005829">
    <property type="term" value="C:cytosol"/>
    <property type="evidence" value="ECO:0007669"/>
    <property type="project" value="TreeGrafter"/>
</dbReference>
<dbReference type="CDD" id="cd02947">
    <property type="entry name" value="TRX_family"/>
    <property type="match status" value="1"/>
</dbReference>
<dbReference type="PROSITE" id="PS51352">
    <property type="entry name" value="THIOREDOXIN_2"/>
    <property type="match status" value="1"/>
</dbReference>
<dbReference type="NCBIfam" id="TIGR01068">
    <property type="entry name" value="thioredoxin"/>
    <property type="match status" value="1"/>
</dbReference>
<dbReference type="PRINTS" id="PR00421">
    <property type="entry name" value="THIOREDOXIN"/>
</dbReference>
<keyword evidence="5 9" id="KW-0676">Redox-active center</keyword>
<evidence type="ECO:0000256" key="1">
    <source>
        <dbReference type="ARBA" id="ARBA00008987"/>
    </source>
</evidence>
<dbReference type="InterPro" id="IPR017937">
    <property type="entry name" value="Thioredoxin_CS"/>
</dbReference>
<dbReference type="InterPro" id="IPR013766">
    <property type="entry name" value="Thioredoxin_domain"/>
</dbReference>
<dbReference type="InterPro" id="IPR036249">
    <property type="entry name" value="Thioredoxin-like_sf"/>
</dbReference>
<feature type="active site" description="Nucleophile" evidence="8">
    <location>
        <position position="31"/>
    </location>
</feature>
<organism evidence="11 12">
    <name type="scientific">Solirubrobacter ginsenosidimutans</name>
    <dbReference type="NCBI Taxonomy" id="490573"/>
    <lineage>
        <taxon>Bacteria</taxon>
        <taxon>Bacillati</taxon>
        <taxon>Actinomycetota</taxon>
        <taxon>Thermoleophilia</taxon>
        <taxon>Solirubrobacterales</taxon>
        <taxon>Solirubrobacteraceae</taxon>
        <taxon>Solirubrobacter</taxon>
    </lineage>
</organism>
<dbReference type="Pfam" id="PF00085">
    <property type="entry name" value="Thioredoxin"/>
    <property type="match status" value="1"/>
</dbReference>
<sequence length="112" mass="12504">MRIDSVTDATFTAEVLESDKPVLVDFTAAWCPPCRAMNPILDEIAADRDDLRIVKLDVDDNQSVAAQYSVLSMPTFMLFQNGQPIQTLVGSRPRKRLELELEQALVQEPAGR</sequence>
<evidence type="ECO:0000259" key="10">
    <source>
        <dbReference type="PROSITE" id="PS51352"/>
    </source>
</evidence>
<evidence type="ECO:0000256" key="2">
    <source>
        <dbReference type="ARBA" id="ARBA00022448"/>
    </source>
</evidence>
<dbReference type="PANTHER" id="PTHR45663">
    <property type="entry name" value="GEO12009P1"/>
    <property type="match status" value="1"/>
</dbReference>
<dbReference type="FunFam" id="3.40.30.10:FF:000001">
    <property type="entry name" value="Thioredoxin"/>
    <property type="match status" value="1"/>
</dbReference>
<dbReference type="RefSeq" id="WP_270045235.1">
    <property type="nucleotide sequence ID" value="NZ_JAPDOD010000055.1"/>
</dbReference>
<feature type="site" description="Deprotonates C-terminal active site Cys" evidence="8">
    <location>
        <position position="25"/>
    </location>
</feature>
<accession>A0A9X3S4M0</accession>
<feature type="site" description="Contributes to redox potential value" evidence="8">
    <location>
        <position position="32"/>
    </location>
</feature>
<feature type="site" description="Contributes to redox potential value" evidence="8">
    <location>
        <position position="33"/>
    </location>
</feature>
<gene>
    <name evidence="11" type="primary">trxA</name>
    <name evidence="11" type="ORF">OM076_37260</name>
</gene>
<evidence type="ECO:0000256" key="4">
    <source>
        <dbReference type="ARBA" id="ARBA00023157"/>
    </source>
</evidence>
<dbReference type="AlphaFoldDB" id="A0A9X3S4M0"/>
<evidence type="ECO:0000256" key="6">
    <source>
        <dbReference type="NCBIfam" id="TIGR01068"/>
    </source>
</evidence>
<dbReference type="Gene3D" id="3.40.30.10">
    <property type="entry name" value="Glutaredoxin"/>
    <property type="match status" value="1"/>
</dbReference>
<proteinExistence type="inferred from homology"/>
<evidence type="ECO:0000313" key="12">
    <source>
        <dbReference type="Proteomes" id="UP001149140"/>
    </source>
</evidence>
<evidence type="ECO:0000256" key="9">
    <source>
        <dbReference type="PIRSR" id="PIRSR000077-4"/>
    </source>
</evidence>
<comment type="caution">
    <text evidence="11">The sequence shown here is derived from an EMBL/GenBank/DDBJ whole genome shotgun (WGS) entry which is preliminary data.</text>
</comment>
<evidence type="ECO:0000256" key="5">
    <source>
        <dbReference type="ARBA" id="ARBA00023284"/>
    </source>
</evidence>
<keyword evidence="2" id="KW-0813">Transport</keyword>
<reference evidence="11" key="1">
    <citation type="submission" date="2022-10" db="EMBL/GenBank/DDBJ databases">
        <title>The WGS of Solirubrobacter ginsenosidimutans DSM 21036.</title>
        <authorList>
            <person name="Jiang Z."/>
        </authorList>
    </citation>
    <scope>NUCLEOTIDE SEQUENCE</scope>
    <source>
        <strain evidence="11">DSM 21036</strain>
    </source>
</reference>
<evidence type="ECO:0000256" key="8">
    <source>
        <dbReference type="PIRSR" id="PIRSR000077-1"/>
    </source>
</evidence>
<evidence type="ECO:0000313" key="11">
    <source>
        <dbReference type="EMBL" id="MDA0165974.1"/>
    </source>
</evidence>
<dbReference type="PANTHER" id="PTHR45663:SF11">
    <property type="entry name" value="GEO12009P1"/>
    <property type="match status" value="1"/>
</dbReference>
<comment type="similarity">
    <text evidence="1 7">Belongs to the thioredoxin family.</text>
</comment>
<dbReference type="GO" id="GO:0045454">
    <property type="term" value="P:cell redox homeostasis"/>
    <property type="evidence" value="ECO:0007669"/>
    <property type="project" value="TreeGrafter"/>
</dbReference>
<dbReference type="InterPro" id="IPR005746">
    <property type="entry name" value="Thioredoxin"/>
</dbReference>
<feature type="active site" description="Nucleophile" evidence="8">
    <location>
        <position position="34"/>
    </location>
</feature>
<dbReference type="EMBL" id="JAPDOD010000055">
    <property type="protein sequence ID" value="MDA0165974.1"/>
    <property type="molecule type" value="Genomic_DNA"/>
</dbReference>
<keyword evidence="4 9" id="KW-1015">Disulfide bond</keyword>